<feature type="signal peptide" evidence="1">
    <location>
        <begin position="1"/>
        <end position="32"/>
    </location>
</feature>
<dbReference type="EMBL" id="BTSY01000001">
    <property type="protein sequence ID" value="GMT09585.1"/>
    <property type="molecule type" value="Genomic_DNA"/>
</dbReference>
<evidence type="ECO:0000313" key="2">
    <source>
        <dbReference type="EMBL" id="GMT09585.1"/>
    </source>
</evidence>
<evidence type="ECO:0000313" key="3">
    <source>
        <dbReference type="Proteomes" id="UP001432322"/>
    </source>
</evidence>
<feature type="chain" id="PRO_5043865286" description="DOMON domain-containing protein" evidence="1">
    <location>
        <begin position="33"/>
        <end position="258"/>
    </location>
</feature>
<dbReference type="AlphaFoldDB" id="A0AAV5UVL5"/>
<name>A0AAV5UVL5_9BILA</name>
<dbReference type="Proteomes" id="UP001432322">
    <property type="component" value="Unassembled WGS sequence"/>
</dbReference>
<feature type="non-terminal residue" evidence="2">
    <location>
        <position position="1"/>
    </location>
</feature>
<feature type="non-terminal residue" evidence="2">
    <location>
        <position position="258"/>
    </location>
</feature>
<protein>
    <recommendedName>
        <fullName evidence="4">DOMON domain-containing protein</fullName>
    </recommendedName>
</protein>
<evidence type="ECO:0000256" key="1">
    <source>
        <dbReference type="SAM" id="SignalP"/>
    </source>
</evidence>
<keyword evidence="1" id="KW-0732">Signal</keyword>
<gene>
    <name evidence="2" type="ORF">PFISCL1PPCAC_882</name>
</gene>
<comment type="caution">
    <text evidence="2">The sequence shown here is derived from an EMBL/GenBank/DDBJ whole genome shotgun (WGS) entry which is preliminary data.</text>
</comment>
<sequence length="258" mass="28398">ISSFPSSQRRSIDTLMILLPLLLSLLVVPTLSQVCQEGACLYLITCYDATKIGSEVLIPSLSATTIKNESINARNKCPAFGFISTFSIVPVTASQWNITLRTPQREGSVWLGENPNVFGLAFNIKDNTSTLTDGVGNVLNHTKSATTAESLGLTTFNFLFEYPDKKPLKFDGTSIIWMVSGFKGSINDPLFWANLNEKLACAPEQLKDTCANGNDCDTAIITGRSVDCSATTHLLLYIGRKWQPVHSVRCEKQRWLLQ</sequence>
<keyword evidence="3" id="KW-1185">Reference proteome</keyword>
<proteinExistence type="predicted"/>
<reference evidence="2" key="1">
    <citation type="submission" date="2023-10" db="EMBL/GenBank/DDBJ databases">
        <title>Genome assembly of Pristionchus species.</title>
        <authorList>
            <person name="Yoshida K."/>
            <person name="Sommer R.J."/>
        </authorList>
    </citation>
    <scope>NUCLEOTIDE SEQUENCE</scope>
    <source>
        <strain evidence="2">RS5133</strain>
    </source>
</reference>
<organism evidence="2 3">
    <name type="scientific">Pristionchus fissidentatus</name>
    <dbReference type="NCBI Taxonomy" id="1538716"/>
    <lineage>
        <taxon>Eukaryota</taxon>
        <taxon>Metazoa</taxon>
        <taxon>Ecdysozoa</taxon>
        <taxon>Nematoda</taxon>
        <taxon>Chromadorea</taxon>
        <taxon>Rhabditida</taxon>
        <taxon>Rhabditina</taxon>
        <taxon>Diplogasteromorpha</taxon>
        <taxon>Diplogasteroidea</taxon>
        <taxon>Neodiplogasteridae</taxon>
        <taxon>Pristionchus</taxon>
    </lineage>
</organism>
<evidence type="ECO:0008006" key="4">
    <source>
        <dbReference type="Google" id="ProtNLM"/>
    </source>
</evidence>
<accession>A0AAV5UVL5</accession>